<dbReference type="EMBL" id="CAJOBH010113192">
    <property type="protein sequence ID" value="CAF4672137.1"/>
    <property type="molecule type" value="Genomic_DNA"/>
</dbReference>
<evidence type="ECO:0000313" key="1">
    <source>
        <dbReference type="EMBL" id="CAF4672137.1"/>
    </source>
</evidence>
<dbReference type="InterPro" id="IPR036850">
    <property type="entry name" value="NDK-like_dom_sf"/>
</dbReference>
<comment type="caution">
    <text evidence="1">The sequence shown here is derived from an EMBL/GenBank/DDBJ whole genome shotgun (WGS) entry which is preliminary data.</text>
</comment>
<dbReference type="Gene3D" id="3.30.70.141">
    <property type="entry name" value="Nucleoside diphosphate kinase-like domain"/>
    <property type="match status" value="1"/>
</dbReference>
<gene>
    <name evidence="1" type="ORF">BYL167_LOCUS43008</name>
    <name evidence="2" type="ORF">GIL414_LOCUS49499</name>
</gene>
<evidence type="ECO:0000313" key="3">
    <source>
        <dbReference type="Proteomes" id="UP000681967"/>
    </source>
</evidence>
<organism evidence="1 3">
    <name type="scientific">Rotaria magnacalcarata</name>
    <dbReference type="NCBI Taxonomy" id="392030"/>
    <lineage>
        <taxon>Eukaryota</taxon>
        <taxon>Metazoa</taxon>
        <taxon>Spiralia</taxon>
        <taxon>Gnathifera</taxon>
        <taxon>Rotifera</taxon>
        <taxon>Eurotatoria</taxon>
        <taxon>Bdelloidea</taxon>
        <taxon>Philodinida</taxon>
        <taxon>Philodinidae</taxon>
        <taxon>Rotaria</taxon>
    </lineage>
</organism>
<protein>
    <recommendedName>
        <fullName evidence="4">Nucleoside-diphosphate kinase</fullName>
    </recommendedName>
</protein>
<name>A0A8S2ZYL0_9BILA</name>
<feature type="non-terminal residue" evidence="1">
    <location>
        <position position="1"/>
    </location>
</feature>
<dbReference type="Proteomes" id="UP000681720">
    <property type="component" value="Unassembled WGS sequence"/>
</dbReference>
<dbReference type="SUPFAM" id="SSF54919">
    <property type="entry name" value="Nucleoside diphosphate kinase, NDK"/>
    <property type="match status" value="1"/>
</dbReference>
<evidence type="ECO:0000313" key="2">
    <source>
        <dbReference type="EMBL" id="CAF4853194.1"/>
    </source>
</evidence>
<proteinExistence type="predicted"/>
<dbReference type="AlphaFoldDB" id="A0A8S2ZYL0"/>
<reference evidence="1" key="1">
    <citation type="submission" date="2021-02" db="EMBL/GenBank/DDBJ databases">
        <authorList>
            <person name="Nowell W R."/>
        </authorList>
    </citation>
    <scope>NUCLEOTIDE SEQUENCE</scope>
</reference>
<accession>A0A8S2ZYL0</accession>
<dbReference type="Proteomes" id="UP000681967">
    <property type="component" value="Unassembled WGS sequence"/>
</dbReference>
<evidence type="ECO:0008006" key="4">
    <source>
        <dbReference type="Google" id="ProtNLM"/>
    </source>
</evidence>
<sequence>EIARHIRPRTLRAIYGKDKVKNAVHCTDLAEDTTLEVMKIFRCLNFYFLF</sequence>
<dbReference type="EMBL" id="CAJOBJ010162915">
    <property type="protein sequence ID" value="CAF4853194.1"/>
    <property type="molecule type" value="Genomic_DNA"/>
</dbReference>